<keyword evidence="3" id="KW-1185">Reference proteome</keyword>
<dbReference type="AlphaFoldDB" id="A0A9N9N213"/>
<reference evidence="2" key="2">
    <citation type="submission" date="2022-10" db="EMBL/GenBank/DDBJ databases">
        <authorList>
            <consortium name="ENA_rothamsted_submissions"/>
            <consortium name="culmorum"/>
            <person name="King R."/>
        </authorList>
    </citation>
    <scope>NUCLEOTIDE SEQUENCE</scope>
</reference>
<evidence type="ECO:0000313" key="3">
    <source>
        <dbReference type="Proteomes" id="UP001153714"/>
    </source>
</evidence>
<name>A0A9N9N213_9NEOP</name>
<dbReference type="OrthoDB" id="7006630at2759"/>
<accession>A0A9N9N213</accession>
<evidence type="ECO:0000256" key="1">
    <source>
        <dbReference type="SAM" id="MobiDB-lite"/>
    </source>
</evidence>
<dbReference type="Proteomes" id="UP001153714">
    <property type="component" value="Chromosome 1"/>
</dbReference>
<gene>
    <name evidence="2" type="ORF">DIATSA_LOCUS389</name>
</gene>
<proteinExistence type="predicted"/>
<reference evidence="2" key="1">
    <citation type="submission" date="2021-12" db="EMBL/GenBank/DDBJ databases">
        <authorList>
            <person name="King R."/>
        </authorList>
    </citation>
    <scope>NUCLEOTIDE SEQUENCE</scope>
</reference>
<sequence>MWAYIIAAARGDSRHSIHKRNNSSANSSDDHLYTYRHGKVFTLSNTSGPIPGPSGLNSQSMAKNQGSSLNKKLLRANAHSPKRMLTGSRLEEGIEPFEEVLWSMITKDLTLQEKKKKLVEFKYPDSNDV</sequence>
<evidence type="ECO:0000313" key="2">
    <source>
        <dbReference type="EMBL" id="CAG9782102.1"/>
    </source>
</evidence>
<organism evidence="2 3">
    <name type="scientific">Diatraea saccharalis</name>
    <name type="common">sugarcane borer</name>
    <dbReference type="NCBI Taxonomy" id="40085"/>
    <lineage>
        <taxon>Eukaryota</taxon>
        <taxon>Metazoa</taxon>
        <taxon>Ecdysozoa</taxon>
        <taxon>Arthropoda</taxon>
        <taxon>Hexapoda</taxon>
        <taxon>Insecta</taxon>
        <taxon>Pterygota</taxon>
        <taxon>Neoptera</taxon>
        <taxon>Endopterygota</taxon>
        <taxon>Lepidoptera</taxon>
        <taxon>Glossata</taxon>
        <taxon>Ditrysia</taxon>
        <taxon>Pyraloidea</taxon>
        <taxon>Crambidae</taxon>
        <taxon>Crambinae</taxon>
        <taxon>Diatraea</taxon>
    </lineage>
</organism>
<feature type="region of interest" description="Disordered" evidence="1">
    <location>
        <begin position="44"/>
        <end position="68"/>
    </location>
</feature>
<dbReference type="EMBL" id="OU893332">
    <property type="protein sequence ID" value="CAG9782102.1"/>
    <property type="molecule type" value="Genomic_DNA"/>
</dbReference>
<protein>
    <submittedName>
        <fullName evidence="2">Uncharacterized protein</fullName>
    </submittedName>
</protein>
<feature type="compositionally biased region" description="Polar residues" evidence="1">
    <location>
        <begin position="55"/>
        <end position="68"/>
    </location>
</feature>